<keyword evidence="4" id="KW-0472">Membrane</keyword>
<gene>
    <name evidence="7" type="ORF">GSLYS_00005537001</name>
</gene>
<dbReference type="InterPro" id="IPR008983">
    <property type="entry name" value="Tumour_necrosis_fac-like_dom"/>
</dbReference>
<proteinExistence type="inferred from homology"/>
<dbReference type="PROSITE" id="PS50049">
    <property type="entry name" value="THD_2"/>
    <property type="match status" value="1"/>
</dbReference>
<dbReference type="GO" id="GO:0005125">
    <property type="term" value="F:cytokine activity"/>
    <property type="evidence" value="ECO:0007669"/>
    <property type="project" value="UniProtKB-KW"/>
</dbReference>
<dbReference type="InterPro" id="IPR006052">
    <property type="entry name" value="TNF_dom"/>
</dbReference>
<evidence type="ECO:0000313" key="8">
    <source>
        <dbReference type="Proteomes" id="UP001497497"/>
    </source>
</evidence>
<comment type="subcellular location">
    <subcellularLocation>
        <location evidence="1">Membrane</location>
    </subcellularLocation>
</comment>
<dbReference type="Pfam" id="PF00229">
    <property type="entry name" value="TNF"/>
    <property type="match status" value="1"/>
</dbReference>
<dbReference type="AlphaFoldDB" id="A0AAV2HCD2"/>
<feature type="domain" description="THD" evidence="6">
    <location>
        <begin position="105"/>
        <end position="236"/>
    </location>
</feature>
<evidence type="ECO:0000256" key="5">
    <source>
        <dbReference type="SAM" id="MobiDB-lite"/>
    </source>
</evidence>
<evidence type="ECO:0000256" key="1">
    <source>
        <dbReference type="ARBA" id="ARBA00004370"/>
    </source>
</evidence>
<organism evidence="7 8">
    <name type="scientific">Lymnaea stagnalis</name>
    <name type="common">Great pond snail</name>
    <name type="synonym">Helix stagnalis</name>
    <dbReference type="NCBI Taxonomy" id="6523"/>
    <lineage>
        <taxon>Eukaryota</taxon>
        <taxon>Metazoa</taxon>
        <taxon>Spiralia</taxon>
        <taxon>Lophotrochozoa</taxon>
        <taxon>Mollusca</taxon>
        <taxon>Gastropoda</taxon>
        <taxon>Heterobranchia</taxon>
        <taxon>Euthyneura</taxon>
        <taxon>Panpulmonata</taxon>
        <taxon>Hygrophila</taxon>
        <taxon>Lymnaeoidea</taxon>
        <taxon>Lymnaeidae</taxon>
        <taxon>Lymnaea</taxon>
    </lineage>
</organism>
<dbReference type="Proteomes" id="UP001497497">
    <property type="component" value="Unassembled WGS sequence"/>
</dbReference>
<comment type="caution">
    <text evidence="7">The sequence shown here is derived from an EMBL/GenBank/DDBJ whole genome shotgun (WGS) entry which is preliminary data.</text>
</comment>
<evidence type="ECO:0000313" key="7">
    <source>
        <dbReference type="EMBL" id="CAL1531442.1"/>
    </source>
</evidence>
<dbReference type="GO" id="GO:0006955">
    <property type="term" value="P:immune response"/>
    <property type="evidence" value="ECO:0007669"/>
    <property type="project" value="InterPro"/>
</dbReference>
<dbReference type="GO" id="GO:0005164">
    <property type="term" value="F:tumor necrosis factor receptor binding"/>
    <property type="evidence" value="ECO:0007669"/>
    <property type="project" value="InterPro"/>
</dbReference>
<feature type="region of interest" description="Disordered" evidence="5">
    <location>
        <begin position="55"/>
        <end position="77"/>
    </location>
</feature>
<name>A0AAV2HCD2_LYMST</name>
<evidence type="ECO:0000256" key="4">
    <source>
        <dbReference type="ARBA" id="ARBA00023136"/>
    </source>
</evidence>
<protein>
    <recommendedName>
        <fullName evidence="6">THD domain-containing protein</fullName>
    </recommendedName>
</protein>
<sequence length="239" mass="26855">MANVKKMKVNNAFAAISTFNKHSEISNDIKQLNGACGMTRQTNDNQISKLTVAMLQKQEKQRSTTSSRGSQHKSFVHSPVSVHKFLQAPEENANEGPRSRYLNHEVAKFNSTLVSYPYEHVRGLDVGHNGIVLKFTGLYYIYSSIHSKPSNACQSMELSRKTNFHYVHRISPNNPMYTGMLLRSVYTCSDNDGLSGDTLFTGGIFYLNEGDVIQVCFSDSQTVDFDYSSYFGLFMLDAN</sequence>
<comment type="similarity">
    <text evidence="2">Belongs to the tumor necrosis factor family.</text>
</comment>
<keyword evidence="8" id="KW-1185">Reference proteome</keyword>
<dbReference type="PANTHER" id="PTHR11471">
    <property type="entry name" value="TUMOR NECROSIS FACTOR FAMILY MEMBER"/>
    <property type="match status" value="1"/>
</dbReference>
<keyword evidence="3" id="KW-0202">Cytokine</keyword>
<accession>A0AAV2HCD2</accession>
<evidence type="ECO:0000256" key="2">
    <source>
        <dbReference type="ARBA" id="ARBA00008670"/>
    </source>
</evidence>
<dbReference type="EMBL" id="CAXITT010000089">
    <property type="protein sequence ID" value="CAL1531442.1"/>
    <property type="molecule type" value="Genomic_DNA"/>
</dbReference>
<dbReference type="GO" id="GO:0016020">
    <property type="term" value="C:membrane"/>
    <property type="evidence" value="ECO:0007669"/>
    <property type="project" value="UniProtKB-SubCell"/>
</dbReference>
<reference evidence="7 8" key="1">
    <citation type="submission" date="2024-04" db="EMBL/GenBank/DDBJ databases">
        <authorList>
            <consortium name="Genoscope - CEA"/>
            <person name="William W."/>
        </authorList>
    </citation>
    <scope>NUCLEOTIDE SEQUENCE [LARGE SCALE GENOMIC DNA]</scope>
</reference>
<evidence type="ECO:0000256" key="3">
    <source>
        <dbReference type="ARBA" id="ARBA00022514"/>
    </source>
</evidence>
<dbReference type="Gene3D" id="2.60.120.40">
    <property type="match status" value="1"/>
</dbReference>
<dbReference type="PANTHER" id="PTHR11471:SF13">
    <property type="entry name" value="TNF FAMILY PROFILE DOMAIN-CONTAINING PROTEIN"/>
    <property type="match status" value="1"/>
</dbReference>
<dbReference type="SUPFAM" id="SSF49842">
    <property type="entry name" value="TNF-like"/>
    <property type="match status" value="1"/>
</dbReference>
<evidence type="ECO:0000259" key="6">
    <source>
        <dbReference type="PROSITE" id="PS50049"/>
    </source>
</evidence>
<dbReference type="GO" id="GO:0005615">
    <property type="term" value="C:extracellular space"/>
    <property type="evidence" value="ECO:0007669"/>
    <property type="project" value="UniProtKB-KW"/>
</dbReference>